<keyword evidence="2" id="KW-0813">Transport</keyword>
<dbReference type="STRING" id="65357.A0A024GIQ3"/>
<evidence type="ECO:0000256" key="5">
    <source>
        <dbReference type="ARBA" id="ARBA00023065"/>
    </source>
</evidence>
<keyword evidence="7" id="KW-0407">Ion channel</keyword>
<keyword evidence="3 8" id="KW-0812">Transmembrane</keyword>
<dbReference type="GO" id="GO:0016020">
    <property type="term" value="C:membrane"/>
    <property type="evidence" value="ECO:0007669"/>
    <property type="project" value="UniProtKB-SubCell"/>
</dbReference>
<evidence type="ECO:0000313" key="10">
    <source>
        <dbReference type="EMBL" id="CCI46224.1"/>
    </source>
</evidence>
<dbReference type="Pfam" id="PF00520">
    <property type="entry name" value="Ion_trans"/>
    <property type="match status" value="2"/>
</dbReference>
<proteinExistence type="predicted"/>
<feature type="transmembrane region" description="Helical" evidence="8">
    <location>
        <begin position="162"/>
        <end position="181"/>
    </location>
</feature>
<accession>A0A024GIQ3</accession>
<dbReference type="InterPro" id="IPR018490">
    <property type="entry name" value="cNMP-bd_dom_sf"/>
</dbReference>
<feature type="transmembrane region" description="Helical" evidence="8">
    <location>
        <begin position="274"/>
        <end position="292"/>
    </location>
</feature>
<reference evidence="10 11" key="1">
    <citation type="submission" date="2012-05" db="EMBL/GenBank/DDBJ databases">
        <title>Recombination and specialization in a pathogen metapopulation.</title>
        <authorList>
            <person name="Gardiner A."/>
            <person name="Kemen E."/>
            <person name="Schultz-Larsen T."/>
            <person name="MacLean D."/>
            <person name="Van Oosterhout C."/>
            <person name="Jones J.D.G."/>
        </authorList>
    </citation>
    <scope>NUCLEOTIDE SEQUENCE [LARGE SCALE GENOMIC DNA]</scope>
    <source>
        <strain evidence="10 11">Ac Nc2</strain>
    </source>
</reference>
<dbReference type="PANTHER" id="PTHR47823">
    <property type="entry name" value="ION_TRANS DOMAIN-CONTAINING PROTEIN"/>
    <property type="match status" value="1"/>
</dbReference>
<dbReference type="InParanoid" id="A0A024GIQ3"/>
<feature type="transmembrane region" description="Helical" evidence="8">
    <location>
        <begin position="594"/>
        <end position="617"/>
    </location>
</feature>
<evidence type="ECO:0000259" key="9">
    <source>
        <dbReference type="PROSITE" id="PS50042"/>
    </source>
</evidence>
<dbReference type="FunFam" id="1.10.287.70:FF:000123">
    <property type="entry name" value="Potassium channel KAT3"/>
    <property type="match status" value="1"/>
</dbReference>
<dbReference type="InterPro" id="IPR005821">
    <property type="entry name" value="Ion_trans_dom"/>
</dbReference>
<dbReference type="Gene3D" id="1.10.287.630">
    <property type="entry name" value="Helix hairpin bin"/>
    <property type="match status" value="1"/>
</dbReference>
<name>A0A024GIQ3_9STRA</name>
<dbReference type="PRINTS" id="PR01463">
    <property type="entry name" value="EAGCHANLFMLY"/>
</dbReference>
<dbReference type="EMBL" id="CAIX01000120">
    <property type="protein sequence ID" value="CCI46224.1"/>
    <property type="molecule type" value="Genomic_DNA"/>
</dbReference>
<dbReference type="GO" id="GO:0005249">
    <property type="term" value="F:voltage-gated potassium channel activity"/>
    <property type="evidence" value="ECO:0007669"/>
    <property type="project" value="InterPro"/>
</dbReference>
<keyword evidence="6 8" id="KW-0472">Membrane</keyword>
<gene>
    <name evidence="10" type="ORF">BN9_071530</name>
</gene>
<evidence type="ECO:0000256" key="2">
    <source>
        <dbReference type="ARBA" id="ARBA00022448"/>
    </source>
</evidence>
<evidence type="ECO:0000256" key="1">
    <source>
        <dbReference type="ARBA" id="ARBA00004141"/>
    </source>
</evidence>
<feature type="transmembrane region" description="Helical" evidence="8">
    <location>
        <begin position="304"/>
        <end position="324"/>
    </location>
</feature>
<keyword evidence="4 8" id="KW-1133">Transmembrane helix</keyword>
<protein>
    <recommendedName>
        <fullName evidence="9">Cyclic nucleotide-binding domain-containing protein</fullName>
    </recommendedName>
</protein>
<evidence type="ECO:0000256" key="8">
    <source>
        <dbReference type="SAM" id="Phobius"/>
    </source>
</evidence>
<comment type="caution">
    <text evidence="10">The sequence shown here is derived from an EMBL/GenBank/DDBJ whole genome shotgun (WGS) entry which is preliminary data.</text>
</comment>
<organism evidence="10 11">
    <name type="scientific">Albugo candida</name>
    <dbReference type="NCBI Taxonomy" id="65357"/>
    <lineage>
        <taxon>Eukaryota</taxon>
        <taxon>Sar</taxon>
        <taxon>Stramenopiles</taxon>
        <taxon>Oomycota</taxon>
        <taxon>Peronosporomycetes</taxon>
        <taxon>Albuginales</taxon>
        <taxon>Albuginaceae</taxon>
        <taxon>Albugo</taxon>
    </lineage>
</organism>
<dbReference type="SUPFAM" id="SSF51206">
    <property type="entry name" value="cAMP-binding domain-like"/>
    <property type="match status" value="2"/>
</dbReference>
<dbReference type="PANTHER" id="PTHR47823:SF9">
    <property type="entry name" value="CHROMOSOME UNDETERMINED SCAFFOLD_10, WHOLE GENOME SHOTGUN SEQUENCE"/>
    <property type="match status" value="1"/>
</dbReference>
<dbReference type="InterPro" id="IPR003938">
    <property type="entry name" value="K_chnl_volt-dep_EAG/ELK/ERG"/>
</dbReference>
<feature type="transmembrane region" description="Helical" evidence="8">
    <location>
        <begin position="739"/>
        <end position="759"/>
    </location>
</feature>
<feature type="transmembrane region" description="Helical" evidence="8">
    <location>
        <begin position="89"/>
        <end position="108"/>
    </location>
</feature>
<dbReference type="AlphaFoldDB" id="A0A024GIQ3"/>
<comment type="subcellular location">
    <subcellularLocation>
        <location evidence="1">Membrane</location>
        <topology evidence="1">Multi-pass membrane protein</topology>
    </subcellularLocation>
</comment>
<feature type="transmembrane region" description="Helical" evidence="8">
    <location>
        <begin position="813"/>
        <end position="836"/>
    </location>
</feature>
<dbReference type="Gene3D" id="2.60.120.10">
    <property type="entry name" value="Jelly Rolls"/>
    <property type="match status" value="2"/>
</dbReference>
<feature type="transmembrane region" description="Helical" evidence="8">
    <location>
        <begin position="780"/>
        <end position="801"/>
    </location>
</feature>
<dbReference type="PROSITE" id="PS50042">
    <property type="entry name" value="CNMP_BINDING_3"/>
    <property type="match status" value="1"/>
</dbReference>
<evidence type="ECO:0000256" key="3">
    <source>
        <dbReference type="ARBA" id="ARBA00022692"/>
    </source>
</evidence>
<dbReference type="SUPFAM" id="SSF81324">
    <property type="entry name" value="Voltage-gated potassium channels"/>
    <property type="match status" value="2"/>
</dbReference>
<evidence type="ECO:0000313" key="11">
    <source>
        <dbReference type="Proteomes" id="UP000053237"/>
    </source>
</evidence>
<keyword evidence="11" id="KW-1185">Reference proteome</keyword>
<evidence type="ECO:0000256" key="4">
    <source>
        <dbReference type="ARBA" id="ARBA00022989"/>
    </source>
</evidence>
<dbReference type="OrthoDB" id="444079at2759"/>
<dbReference type="Proteomes" id="UP000053237">
    <property type="component" value="Unassembled WGS sequence"/>
</dbReference>
<dbReference type="Gene3D" id="1.10.287.70">
    <property type="match status" value="2"/>
</dbReference>
<evidence type="ECO:0000256" key="7">
    <source>
        <dbReference type="ARBA" id="ARBA00023303"/>
    </source>
</evidence>
<sequence length="1177" mass="134081">MKVYCENTLPVISSLRKSSHGNRSSARKSSLIELSKSMSNATSNALYSGEDEIGSESVCDLPISNKDCTKKARVCTFVIDPRKQWKVRWDLCIGLLVVYSATLTPYHIGFAVNLSTYERYLDYTLDSIFAIDVVLNFFTGYHDGELCVCNLRKISWRYVRSWFLIDAVSVYPFELFVAFASRGRGKTSSFTSLKLLRTARLSRLLKMMRLLRLRRAFRTTQHDSVNVYVLQTVKSLIVIVFIIHLISCAWYMFHTWDPSGHSWVSNVETRIMKYPYLVSFYWVSGTMMSVGYGDIVGITDAERIFSIFVMLLGSVCVGLIIANIQMLTKNYNPRGIKIKQKLMETKEFLIKKNVPRNLRQRILSQFEYHWNRRSSYNENKILDAFPKHMRYELLLASVKPFVRLFPVFGSTSVEFFVAVIPNLKPNVSSTGQLLVEAECIWEDVYFILTGELDVLKNNTVVSSIGGGDICAIECLVMERKRYSHSYRTSIKCEVLALSTIVLMKAIQQCSIANTYFHEMGENAHTRYEDDASHRDPRNSVSRRSLKMYRNLGLDLQNQLLHNAPKLTEVKKGMRYEDGMQLHWAVIRPNYKSRIFWDIIMGLIVLFIAVSIPVRIAFDMESTTLFAIDRVSDCFFLLDIVLNFFTSYIDDAGLEIVDAREIRLHYLRSSFVLDTVSTIPLDWIVEISTTKGSFLSLKLIRAVKFVKLIRLVRIFKLFKLKSLVHSDIGINTEFIQLLKLAVPVMATAHYVGCFWYYLSAHQDAEKKVWFTQIYFQNPDSLLSKYVASLYWAITTMATVGYGDIYAVTPSERSYATFVMIGGAIIFAYVIGTVIEIVSHSKTLMNSEHAHVQKMMSYIKERGGTKELSRSFQTHLNFVSDEVTFYNQQNLFESLTCSLRSELILFINTNAVSRIRFFDKKPKWFLAILLPKIIPQYFAAGDVLIRFHSVVQGIYFISSGVAIARLPAVDKKPGNPGNVSNDLNTRRRMANLNVGSNINLLDPSTVATMCDGECFGYKEALMGGTAEYDVVCLKSMGTYLLPCAFLDQLATDFPSVLDEMKPFFINSIIKQQAIAQRTQNLSIVGMDADQRQKYLSHSHNYRKEEYGTTGDTAPKSRMQFIHKSTDRRSDSLVATRDGKTLLSHATLSISESIETLALPADDEVQKLIDSTIASTRLKG</sequence>
<evidence type="ECO:0000256" key="6">
    <source>
        <dbReference type="ARBA" id="ARBA00023136"/>
    </source>
</evidence>
<feature type="domain" description="Cyclic nucleotide-binding" evidence="9">
    <location>
        <begin position="407"/>
        <end position="481"/>
    </location>
</feature>
<dbReference type="InterPro" id="IPR014710">
    <property type="entry name" value="RmlC-like_jellyroll"/>
</dbReference>
<dbReference type="InterPro" id="IPR000595">
    <property type="entry name" value="cNMP-bd_dom"/>
</dbReference>
<feature type="transmembrane region" description="Helical" evidence="8">
    <location>
        <begin position="235"/>
        <end position="253"/>
    </location>
</feature>
<keyword evidence="5" id="KW-0406">Ion transport</keyword>